<proteinExistence type="predicted"/>
<comment type="caution">
    <text evidence="2">The sequence shown here is derived from an EMBL/GenBank/DDBJ whole genome shotgun (WGS) entry which is preliminary data.</text>
</comment>
<feature type="region of interest" description="Disordered" evidence="1">
    <location>
        <begin position="499"/>
        <end position="518"/>
    </location>
</feature>
<protein>
    <submittedName>
        <fullName evidence="2">Uncharacterized protein</fullName>
    </submittedName>
</protein>
<evidence type="ECO:0000313" key="2">
    <source>
        <dbReference type="EMBL" id="ROV93346.1"/>
    </source>
</evidence>
<dbReference type="AlphaFoldDB" id="A0A423VQZ6"/>
<name>A0A423VQZ6_CYTCH</name>
<dbReference type="Proteomes" id="UP000284375">
    <property type="component" value="Unassembled WGS sequence"/>
</dbReference>
<feature type="compositionally biased region" description="Gly residues" evidence="1">
    <location>
        <begin position="504"/>
        <end position="518"/>
    </location>
</feature>
<accession>A0A423VQZ6</accession>
<sequence length="662" mass="65337">MSHGLEPYPFRHIPGLMRHEGHTAEDDSKRHADDTAAAAADPGGGRAVGGDVGELVGGLVLAGGRRAVEGAVPAVAVEAVGAGVRDGGAGAGEAAAQHGAGHAGGPGGVDGAVALGGDVEAVGDDGVAQVGRVARREGRHVGLDVVRRVGDVDDQRGHGLGGRGQGEVGRVAPEEGRPVVQTQVDEGVVVRDGGEQRPVGHVAGAALVAGPQGRRVGPVVGRVGAAVHGEDDVNGADGLDQRRQGDVLQVLAAVHERQLRRVGAGVGGVPPAQEGVGHPLGDVVVVGSGEAHRQAHNRAAGTHHVASIVEALDAAAVVGDHAAREVGGQVLCRREAVHGRVEGAHLPGVDLVVGGVEADDGGAGGAAVGHEDGHGDGPADEVLVEGDGAEGVRGPAVGGVDELVRQRAAPVVGDGALEAGVGLGRDGVGHVVPVLDRVEDGQAALLRAHKDAPVELPHGRLLAAVAQVHDGAEVVAVDGPDEPAGAREPGHVRRRLQQAADAAGVGGAGGPVVGGGDEAGAVHQRAVATARHGDGDVGQGGGVVGQAVDVRRGVEARDVGPAQEVGHGLHCGGAALGEPLGLIVAQGCCAADGRACCRAVYDGRGVTTTWGVWECPGKIDEGPLGNGEGAGGGEDIIGRGGENEACDHLQGTTIVTDPYRPE</sequence>
<dbReference type="EMBL" id="LJZO01000033">
    <property type="protein sequence ID" value="ROV93346.1"/>
    <property type="molecule type" value="Genomic_DNA"/>
</dbReference>
<evidence type="ECO:0000256" key="1">
    <source>
        <dbReference type="SAM" id="MobiDB-lite"/>
    </source>
</evidence>
<evidence type="ECO:0000313" key="3">
    <source>
        <dbReference type="Proteomes" id="UP000284375"/>
    </source>
</evidence>
<keyword evidence="3" id="KW-1185">Reference proteome</keyword>
<gene>
    <name evidence="2" type="ORF">VSDG_06882</name>
</gene>
<feature type="region of interest" description="Disordered" evidence="1">
    <location>
        <begin position="22"/>
        <end position="48"/>
    </location>
</feature>
<feature type="compositionally biased region" description="Basic and acidic residues" evidence="1">
    <location>
        <begin position="22"/>
        <end position="34"/>
    </location>
</feature>
<organism evidence="2 3">
    <name type="scientific">Cytospora chrysosperma</name>
    <name type="common">Cytospora canker fungus</name>
    <name type="synonym">Sphaeria chrysosperma</name>
    <dbReference type="NCBI Taxonomy" id="252740"/>
    <lineage>
        <taxon>Eukaryota</taxon>
        <taxon>Fungi</taxon>
        <taxon>Dikarya</taxon>
        <taxon>Ascomycota</taxon>
        <taxon>Pezizomycotina</taxon>
        <taxon>Sordariomycetes</taxon>
        <taxon>Sordariomycetidae</taxon>
        <taxon>Diaporthales</taxon>
        <taxon>Cytosporaceae</taxon>
        <taxon>Cytospora</taxon>
    </lineage>
</organism>
<reference evidence="2 3" key="1">
    <citation type="submission" date="2015-09" db="EMBL/GenBank/DDBJ databases">
        <title>Host preference determinants of Valsa canker pathogens revealed by comparative genomics.</title>
        <authorList>
            <person name="Yin Z."/>
            <person name="Huang L."/>
        </authorList>
    </citation>
    <scope>NUCLEOTIDE SEQUENCE [LARGE SCALE GENOMIC DNA]</scope>
    <source>
        <strain evidence="2 3">YSFL</strain>
    </source>
</reference>